<dbReference type="SUPFAM" id="SSF56042">
    <property type="entry name" value="PurM C-terminal domain-like"/>
    <property type="match status" value="1"/>
</dbReference>
<sequence>MNTENSPCGVEERAPGGWEFVESIVSEEFPAALTGGVDLAPLDGRVAMTTDSFAASPLFFPGGNLGDLAVNGTVNDLAASGAVPRHLVARLVVEAGFPVGDLRRVARSMGAAAAGAGVRITSGGGAVVARGEVDGCRIDTTGVGTFTGARGLGASRARPGDAVLVTGPVGDHGIAVLLHQDSRVAEHVSDTAALHGLLHEVLAAAPAVRVLRNATRGGIAAVLDEIARASGVAVALEESAVPVRARVRAAAELLGIDPLHVACEGRAVAVVGGDEAETALAAMRAHPLGGRAAIIGRITAA</sequence>
<comment type="similarity">
    <text evidence="1">Belongs to the HypE family.</text>
</comment>
<dbReference type="EMBL" id="JACHIV010000001">
    <property type="protein sequence ID" value="MBB5070802.1"/>
    <property type="molecule type" value="Genomic_DNA"/>
</dbReference>
<dbReference type="GO" id="GO:0051604">
    <property type="term" value="P:protein maturation"/>
    <property type="evidence" value="ECO:0007669"/>
    <property type="project" value="TreeGrafter"/>
</dbReference>
<reference evidence="4 5" key="1">
    <citation type="submission" date="2020-08" db="EMBL/GenBank/DDBJ databases">
        <title>Sequencing the genomes of 1000 actinobacteria strains.</title>
        <authorList>
            <person name="Klenk H.-P."/>
        </authorList>
    </citation>
    <scope>NUCLEOTIDE SEQUENCE [LARGE SCALE GENOMIC DNA]</scope>
    <source>
        <strain evidence="4 5">DSM 45582</strain>
    </source>
</reference>
<dbReference type="Pfam" id="PF02769">
    <property type="entry name" value="AIRS_C"/>
    <property type="match status" value="1"/>
</dbReference>
<protein>
    <submittedName>
        <fullName evidence="4">Hydrogenase expression/formation protein HypE</fullName>
    </submittedName>
</protein>
<comment type="caution">
    <text evidence="4">The sequence shown here is derived from an EMBL/GenBank/DDBJ whole genome shotgun (WGS) entry which is preliminary data.</text>
</comment>
<proteinExistence type="inferred from homology"/>
<gene>
    <name evidence="4" type="ORF">BJ969_003890</name>
</gene>
<dbReference type="InterPro" id="IPR036921">
    <property type="entry name" value="PurM-like_N_sf"/>
</dbReference>
<name>A0A840NNZ4_9PSEU</name>
<dbReference type="PANTHER" id="PTHR30303:SF0">
    <property type="entry name" value="CARBAMOYL DEHYDRATASE HYPE"/>
    <property type="match status" value="1"/>
</dbReference>
<dbReference type="InterPro" id="IPR036676">
    <property type="entry name" value="PurM-like_C_sf"/>
</dbReference>
<accession>A0A840NNZ4</accession>
<evidence type="ECO:0000259" key="2">
    <source>
        <dbReference type="Pfam" id="PF00586"/>
    </source>
</evidence>
<evidence type="ECO:0000313" key="5">
    <source>
        <dbReference type="Proteomes" id="UP000580474"/>
    </source>
</evidence>
<dbReference type="Gene3D" id="3.30.1330.10">
    <property type="entry name" value="PurM-like, N-terminal domain"/>
    <property type="match status" value="1"/>
</dbReference>
<dbReference type="Proteomes" id="UP000580474">
    <property type="component" value="Unassembled WGS sequence"/>
</dbReference>
<dbReference type="Pfam" id="PF00586">
    <property type="entry name" value="AIRS"/>
    <property type="match status" value="1"/>
</dbReference>
<dbReference type="InterPro" id="IPR016188">
    <property type="entry name" value="PurM-like_N"/>
</dbReference>
<dbReference type="Gene3D" id="3.90.650.10">
    <property type="entry name" value="PurM-like C-terminal domain"/>
    <property type="match status" value="1"/>
</dbReference>
<dbReference type="InterPro" id="IPR011854">
    <property type="entry name" value="HypE"/>
</dbReference>
<dbReference type="PANTHER" id="PTHR30303">
    <property type="entry name" value="HYDROGENASE ISOENZYMES FORMATION PROTEIN HYPE"/>
    <property type="match status" value="1"/>
</dbReference>
<keyword evidence="5" id="KW-1185">Reference proteome</keyword>
<dbReference type="NCBIfam" id="TIGR02124">
    <property type="entry name" value="hypE"/>
    <property type="match status" value="1"/>
</dbReference>
<dbReference type="PIRSF" id="PIRSF005644">
    <property type="entry name" value="Hdrgns_mtr_HypE"/>
    <property type="match status" value="1"/>
</dbReference>
<feature type="domain" description="PurM-like C-terminal" evidence="3">
    <location>
        <begin position="158"/>
        <end position="300"/>
    </location>
</feature>
<dbReference type="InterPro" id="IPR010918">
    <property type="entry name" value="PurM-like_C_dom"/>
</dbReference>
<evidence type="ECO:0000313" key="4">
    <source>
        <dbReference type="EMBL" id="MBB5070802.1"/>
    </source>
</evidence>
<dbReference type="RefSeq" id="WP_343071492.1">
    <property type="nucleotide sequence ID" value="NZ_JACHIV010000001.1"/>
</dbReference>
<dbReference type="AlphaFoldDB" id="A0A840NNZ4"/>
<organism evidence="4 5">
    <name type="scientific">Saccharopolyspora gloriosae</name>
    <dbReference type="NCBI Taxonomy" id="455344"/>
    <lineage>
        <taxon>Bacteria</taxon>
        <taxon>Bacillati</taxon>
        <taxon>Actinomycetota</taxon>
        <taxon>Actinomycetes</taxon>
        <taxon>Pseudonocardiales</taxon>
        <taxon>Pseudonocardiaceae</taxon>
        <taxon>Saccharopolyspora</taxon>
    </lineage>
</organism>
<evidence type="ECO:0000256" key="1">
    <source>
        <dbReference type="ARBA" id="ARBA00006243"/>
    </source>
</evidence>
<dbReference type="SUPFAM" id="SSF55326">
    <property type="entry name" value="PurM N-terminal domain-like"/>
    <property type="match status" value="1"/>
</dbReference>
<evidence type="ECO:0000259" key="3">
    <source>
        <dbReference type="Pfam" id="PF02769"/>
    </source>
</evidence>
<feature type="domain" description="PurM-like N-terminal" evidence="2">
    <location>
        <begin position="43"/>
        <end position="145"/>
    </location>
</feature>